<protein>
    <submittedName>
        <fullName evidence="1">Uncharacterized protein</fullName>
    </submittedName>
</protein>
<organism evidence="1 2">
    <name type="scientific">Desmophyllum pertusum</name>
    <dbReference type="NCBI Taxonomy" id="174260"/>
    <lineage>
        <taxon>Eukaryota</taxon>
        <taxon>Metazoa</taxon>
        <taxon>Cnidaria</taxon>
        <taxon>Anthozoa</taxon>
        <taxon>Hexacorallia</taxon>
        <taxon>Scleractinia</taxon>
        <taxon>Caryophylliina</taxon>
        <taxon>Caryophylliidae</taxon>
        <taxon>Desmophyllum</taxon>
    </lineage>
</organism>
<evidence type="ECO:0000313" key="2">
    <source>
        <dbReference type="Proteomes" id="UP001163046"/>
    </source>
</evidence>
<dbReference type="Proteomes" id="UP001163046">
    <property type="component" value="Unassembled WGS sequence"/>
</dbReference>
<evidence type="ECO:0000313" key="1">
    <source>
        <dbReference type="EMBL" id="KAJ7386192.1"/>
    </source>
</evidence>
<proteinExistence type="predicted"/>
<dbReference type="EMBL" id="MU825877">
    <property type="protein sequence ID" value="KAJ7386192.1"/>
    <property type="molecule type" value="Genomic_DNA"/>
</dbReference>
<keyword evidence="2" id="KW-1185">Reference proteome</keyword>
<dbReference type="AlphaFoldDB" id="A0A9W9ZR18"/>
<reference evidence="1" key="1">
    <citation type="submission" date="2023-01" db="EMBL/GenBank/DDBJ databases">
        <title>Genome assembly of the deep-sea coral Lophelia pertusa.</title>
        <authorList>
            <person name="Herrera S."/>
            <person name="Cordes E."/>
        </authorList>
    </citation>
    <scope>NUCLEOTIDE SEQUENCE</scope>
    <source>
        <strain evidence="1">USNM1676648</strain>
        <tissue evidence="1">Polyp</tissue>
    </source>
</reference>
<gene>
    <name evidence="1" type="ORF">OS493_010585</name>
</gene>
<comment type="caution">
    <text evidence="1">The sequence shown here is derived from an EMBL/GenBank/DDBJ whole genome shotgun (WGS) entry which is preliminary data.</text>
</comment>
<name>A0A9W9ZR18_9CNID</name>
<sequence length="126" mass="13909">MDSPQLKEAIEKKICVDISKECKILCSTANPSLLRNVTKDSMLNFSWKAVGTELETKAPIFFRCIMAAADPTSNTRTTSTFDPVKHPGVYTAASILLKKRDKAMSLVPYIISTVLKVGKTSKTVRQ</sequence>
<accession>A0A9W9ZR18</accession>